<reference evidence="2" key="1">
    <citation type="submission" date="2023-01" db="EMBL/GenBank/DDBJ databases">
        <title>Genome assembly of the deep-sea coral Lophelia pertusa.</title>
        <authorList>
            <person name="Herrera S."/>
            <person name="Cordes E."/>
        </authorList>
    </citation>
    <scope>NUCLEOTIDE SEQUENCE</scope>
    <source>
        <strain evidence="2">USNM1676648</strain>
        <tissue evidence="2">Polyp</tissue>
    </source>
</reference>
<comment type="caution">
    <text evidence="2">The sequence shown here is derived from an EMBL/GenBank/DDBJ whole genome shotgun (WGS) entry which is preliminary data.</text>
</comment>
<organism evidence="2 3">
    <name type="scientific">Desmophyllum pertusum</name>
    <dbReference type="NCBI Taxonomy" id="174260"/>
    <lineage>
        <taxon>Eukaryota</taxon>
        <taxon>Metazoa</taxon>
        <taxon>Cnidaria</taxon>
        <taxon>Anthozoa</taxon>
        <taxon>Hexacorallia</taxon>
        <taxon>Scleractinia</taxon>
        <taxon>Caryophylliina</taxon>
        <taxon>Caryophylliidae</taxon>
        <taxon>Desmophyllum</taxon>
    </lineage>
</organism>
<dbReference type="EMBL" id="MU827308">
    <property type="protein sequence ID" value="KAJ7361964.1"/>
    <property type="molecule type" value="Genomic_DNA"/>
</dbReference>
<evidence type="ECO:0000256" key="1">
    <source>
        <dbReference type="SAM" id="MobiDB-lite"/>
    </source>
</evidence>
<accession>A0A9W9YRB5</accession>
<evidence type="ECO:0000313" key="3">
    <source>
        <dbReference type="Proteomes" id="UP001163046"/>
    </source>
</evidence>
<evidence type="ECO:0000313" key="2">
    <source>
        <dbReference type="EMBL" id="KAJ7361964.1"/>
    </source>
</evidence>
<dbReference type="AlphaFoldDB" id="A0A9W9YRB5"/>
<feature type="compositionally biased region" description="Acidic residues" evidence="1">
    <location>
        <begin position="31"/>
        <end position="54"/>
    </location>
</feature>
<feature type="region of interest" description="Disordered" evidence="1">
    <location>
        <begin position="18"/>
        <end position="59"/>
    </location>
</feature>
<keyword evidence="3" id="KW-1185">Reference proteome</keyword>
<proteinExistence type="predicted"/>
<gene>
    <name evidence="2" type="ORF">OS493_014614</name>
</gene>
<sequence>MSASLRVELSNSFNKGLFATIEDNEGGQSGGDDDSGGEDDDSDNSDDDNDDDDNDGKPVTLADKILVKAKECLAHLSQTELFQYSNRNCKPGMSALKQQHQMLPLGWCVSHVVGSATPNGL</sequence>
<name>A0A9W9YRB5_9CNID</name>
<dbReference type="Proteomes" id="UP001163046">
    <property type="component" value="Unassembled WGS sequence"/>
</dbReference>
<protein>
    <submittedName>
        <fullName evidence="2">Uncharacterized protein</fullName>
    </submittedName>
</protein>